<gene>
    <name evidence="6" type="primary">mexE</name>
    <name evidence="6" type="ORF">GCM10017161_25380</name>
</gene>
<feature type="domain" description="Multidrug resistance protein MdtA-like barrel-sandwich hybrid" evidence="3">
    <location>
        <begin position="59"/>
        <end position="196"/>
    </location>
</feature>
<dbReference type="InterPro" id="IPR058626">
    <property type="entry name" value="MdtA-like_b-barrel"/>
</dbReference>
<evidence type="ECO:0000259" key="3">
    <source>
        <dbReference type="Pfam" id="PF25917"/>
    </source>
</evidence>
<dbReference type="NCBIfam" id="TIGR01730">
    <property type="entry name" value="RND_mfp"/>
    <property type="match status" value="1"/>
</dbReference>
<dbReference type="Gene3D" id="2.40.50.100">
    <property type="match status" value="1"/>
</dbReference>
<dbReference type="EMBL" id="BNCK01000005">
    <property type="protein sequence ID" value="GHF95982.1"/>
    <property type="molecule type" value="Genomic_DNA"/>
</dbReference>
<comment type="subcellular location">
    <subcellularLocation>
        <location evidence="1">Cell inner membrane</location>
        <topology evidence="1">Lipid-anchor</topology>
    </subcellularLocation>
</comment>
<dbReference type="GO" id="GO:0022857">
    <property type="term" value="F:transmembrane transporter activity"/>
    <property type="evidence" value="ECO:0007669"/>
    <property type="project" value="InterPro"/>
</dbReference>
<evidence type="ECO:0000256" key="1">
    <source>
        <dbReference type="ARBA" id="ARBA00004519"/>
    </source>
</evidence>
<evidence type="ECO:0000259" key="4">
    <source>
        <dbReference type="Pfam" id="PF25944"/>
    </source>
</evidence>
<dbReference type="PROSITE" id="PS51257">
    <property type="entry name" value="PROKAR_LIPOPROTEIN"/>
    <property type="match status" value="1"/>
</dbReference>
<organism evidence="6 7">
    <name type="scientific">Thalassotalea marina</name>
    <dbReference type="NCBI Taxonomy" id="1673741"/>
    <lineage>
        <taxon>Bacteria</taxon>
        <taxon>Pseudomonadati</taxon>
        <taxon>Pseudomonadota</taxon>
        <taxon>Gammaproteobacteria</taxon>
        <taxon>Alteromonadales</taxon>
        <taxon>Colwelliaceae</taxon>
        <taxon>Thalassotalea</taxon>
    </lineage>
</organism>
<dbReference type="GO" id="GO:0005886">
    <property type="term" value="C:plasma membrane"/>
    <property type="evidence" value="ECO:0007669"/>
    <property type="project" value="TreeGrafter"/>
</dbReference>
<comment type="caution">
    <text evidence="6">The sequence shown here is derived from an EMBL/GenBank/DDBJ whole genome shotgun (WGS) entry which is preliminary data.</text>
</comment>
<dbReference type="InterPro" id="IPR006143">
    <property type="entry name" value="RND_pump_MFP"/>
</dbReference>
<reference evidence="6" key="2">
    <citation type="submission" date="2020-09" db="EMBL/GenBank/DDBJ databases">
        <authorList>
            <person name="Sun Q."/>
            <person name="Kim S."/>
        </authorList>
    </citation>
    <scope>NUCLEOTIDE SEQUENCE</scope>
    <source>
        <strain evidence="6">KCTC 42731</strain>
    </source>
</reference>
<dbReference type="Gene3D" id="2.40.420.20">
    <property type="match status" value="1"/>
</dbReference>
<sequence length="388" mass="42532">MRIKPIVFGIFSALILVGCQQQTEQNQTTQSPTAIDVAPVAYQAVQRWHTYTTRLESPEVVTLMPRVSGVVEQISFKEGQGVNQGDILFKIDPRPFQAEVERLKAEILSAQATLEQAKNKEKRAVNLGKNSAIAQEQIEARVAETKKSYANLLALKAQLTSAELDLAFTEVKSPINGMISRADITRGNNVTANQSELTRIIADDKMYAYFNIDERTWNSEFSHVTSNTPLPVNLNLTGNTHQPNLGYVDFVDNSINASTGTLRIRATFDNANGDLKPGAFARLQIASSDIKSKILVPDRAIGTDLKNRFVLTVNNDNVLEYKLVEVGERYGSYRVIEQGLNLSDVVAVNGPAKVGPGMPITPRQVTLDLSAVTLTIDESQSTASLAAR</sequence>
<reference evidence="6" key="1">
    <citation type="journal article" date="2014" name="Int. J. Syst. Evol. Microbiol.">
        <title>Complete genome sequence of Corynebacterium casei LMG S-19264T (=DSM 44701T), isolated from a smear-ripened cheese.</title>
        <authorList>
            <consortium name="US DOE Joint Genome Institute (JGI-PGF)"/>
            <person name="Walter F."/>
            <person name="Albersmeier A."/>
            <person name="Kalinowski J."/>
            <person name="Ruckert C."/>
        </authorList>
    </citation>
    <scope>NUCLEOTIDE SEQUENCE</scope>
    <source>
        <strain evidence="6">KCTC 42731</strain>
    </source>
</reference>
<dbReference type="Pfam" id="PF25967">
    <property type="entry name" value="RND-MFP_C"/>
    <property type="match status" value="1"/>
</dbReference>
<comment type="similarity">
    <text evidence="2">Belongs to the membrane fusion protein (MFP) (TC 8.A.1) family.</text>
</comment>
<dbReference type="GO" id="GO:0030313">
    <property type="term" value="C:cell envelope"/>
    <property type="evidence" value="ECO:0007669"/>
    <property type="project" value="UniProtKB-SubCell"/>
</dbReference>
<evidence type="ECO:0000259" key="5">
    <source>
        <dbReference type="Pfam" id="PF25967"/>
    </source>
</evidence>
<dbReference type="InterPro" id="IPR058627">
    <property type="entry name" value="MdtA-like_C"/>
</dbReference>
<dbReference type="GO" id="GO:0046677">
    <property type="term" value="P:response to antibiotic"/>
    <property type="evidence" value="ECO:0007669"/>
    <property type="project" value="TreeGrafter"/>
</dbReference>
<dbReference type="Pfam" id="PF25917">
    <property type="entry name" value="BSH_RND"/>
    <property type="match status" value="1"/>
</dbReference>
<evidence type="ECO:0000313" key="7">
    <source>
        <dbReference type="Proteomes" id="UP000623842"/>
    </source>
</evidence>
<dbReference type="SUPFAM" id="SSF111369">
    <property type="entry name" value="HlyD-like secretion proteins"/>
    <property type="match status" value="1"/>
</dbReference>
<dbReference type="Proteomes" id="UP000623842">
    <property type="component" value="Unassembled WGS sequence"/>
</dbReference>
<dbReference type="InterPro" id="IPR058625">
    <property type="entry name" value="MdtA-like_BSH"/>
</dbReference>
<evidence type="ECO:0000313" key="6">
    <source>
        <dbReference type="EMBL" id="GHF95982.1"/>
    </source>
</evidence>
<accession>A0A919BLS9</accession>
<dbReference type="Gene3D" id="2.40.30.170">
    <property type="match status" value="1"/>
</dbReference>
<name>A0A919BLS9_9GAMM</name>
<dbReference type="PANTHER" id="PTHR30158">
    <property type="entry name" value="ACRA/E-RELATED COMPONENT OF DRUG EFFLUX TRANSPORTER"/>
    <property type="match status" value="1"/>
</dbReference>
<feature type="domain" description="Multidrug resistance protein MdtA-like beta-barrel" evidence="4">
    <location>
        <begin position="224"/>
        <end position="286"/>
    </location>
</feature>
<protein>
    <submittedName>
        <fullName evidence="6">MexE family multidrug efflux RND transporter periplasmic adaptor subunit</fullName>
    </submittedName>
</protein>
<feature type="domain" description="Multidrug resistance protein MdtA-like C-terminal permuted SH3" evidence="5">
    <location>
        <begin position="294"/>
        <end position="350"/>
    </location>
</feature>
<evidence type="ECO:0000256" key="2">
    <source>
        <dbReference type="ARBA" id="ARBA00009477"/>
    </source>
</evidence>
<dbReference type="Pfam" id="PF25944">
    <property type="entry name" value="Beta-barrel_RND"/>
    <property type="match status" value="1"/>
</dbReference>
<dbReference type="Gene3D" id="1.10.287.470">
    <property type="entry name" value="Helix hairpin bin"/>
    <property type="match status" value="1"/>
</dbReference>
<dbReference type="RefSeq" id="WP_189771149.1">
    <property type="nucleotide sequence ID" value="NZ_BNCK01000005.1"/>
</dbReference>
<keyword evidence="7" id="KW-1185">Reference proteome</keyword>
<dbReference type="AlphaFoldDB" id="A0A919BLS9"/>
<proteinExistence type="inferred from homology"/>
<dbReference type="PANTHER" id="PTHR30158:SF26">
    <property type="entry name" value="RESISTANCE-NODULATION-CELL DIVISION (RND) MULTIDRUG EFFLUX MEMBRANE FUSION PROTEIN MEXE"/>
    <property type="match status" value="1"/>
</dbReference>